<sequence>MCCAAGQAMATPLQPLPMTIVDSLTSHNTTGKEFMKNSCAYNYALSFTYLNADQNRNYANEEHDAYTFRVHGSVHHLFSPELIPNEKNGIQQTRYAQIYILDSANKLRNRVNVAGNCDVSPRKMQSLQNMLHAVNPFVDLFKIAEEINAELPGGIRELCAESSPNAR</sequence>
<dbReference type="Proteomes" id="UP000054107">
    <property type="component" value="Unassembled WGS sequence"/>
</dbReference>
<name>A0A0B7N627_9FUNG</name>
<evidence type="ECO:0000313" key="2">
    <source>
        <dbReference type="Proteomes" id="UP000054107"/>
    </source>
</evidence>
<proteinExistence type="predicted"/>
<dbReference type="EMBL" id="LN725587">
    <property type="protein sequence ID" value="CEP10905.1"/>
    <property type="molecule type" value="Genomic_DNA"/>
</dbReference>
<organism evidence="1 2">
    <name type="scientific">Parasitella parasitica</name>
    <dbReference type="NCBI Taxonomy" id="35722"/>
    <lineage>
        <taxon>Eukaryota</taxon>
        <taxon>Fungi</taxon>
        <taxon>Fungi incertae sedis</taxon>
        <taxon>Mucoromycota</taxon>
        <taxon>Mucoromycotina</taxon>
        <taxon>Mucoromycetes</taxon>
        <taxon>Mucorales</taxon>
        <taxon>Mucorineae</taxon>
        <taxon>Mucoraceae</taxon>
        <taxon>Parasitella</taxon>
    </lineage>
</organism>
<keyword evidence="2" id="KW-1185">Reference proteome</keyword>
<reference evidence="1 2" key="1">
    <citation type="submission" date="2014-09" db="EMBL/GenBank/DDBJ databases">
        <authorList>
            <person name="Ellenberger Sabrina"/>
        </authorList>
    </citation>
    <scope>NUCLEOTIDE SEQUENCE [LARGE SCALE GENOMIC DNA]</scope>
    <source>
        <strain evidence="1 2">CBS 412.66</strain>
    </source>
</reference>
<dbReference type="AlphaFoldDB" id="A0A0B7N627"/>
<dbReference type="STRING" id="35722.A0A0B7N627"/>
<dbReference type="OrthoDB" id="2279134at2759"/>
<gene>
    <name evidence="1" type="primary">PARPA_04702.1 scaffold 15556</name>
</gene>
<accession>A0A0B7N627</accession>
<evidence type="ECO:0008006" key="3">
    <source>
        <dbReference type="Google" id="ProtNLM"/>
    </source>
</evidence>
<dbReference type="PANTHER" id="PTHR45786:SF74">
    <property type="entry name" value="ATP-DEPENDENT DNA HELICASE"/>
    <property type="match status" value="1"/>
</dbReference>
<protein>
    <recommendedName>
        <fullName evidence="3">Helitron helicase-like domain-containing protein</fullName>
    </recommendedName>
</protein>
<evidence type="ECO:0000313" key="1">
    <source>
        <dbReference type="EMBL" id="CEP10905.1"/>
    </source>
</evidence>
<dbReference type="PANTHER" id="PTHR45786">
    <property type="entry name" value="DNA BINDING PROTEIN-LIKE"/>
    <property type="match status" value="1"/>
</dbReference>